<comment type="caution">
    <text evidence="1">The sequence shown here is derived from an EMBL/GenBank/DDBJ whole genome shotgun (WGS) entry which is preliminary data.</text>
</comment>
<name>A0ACC0AUM7_CATRO</name>
<gene>
    <name evidence="1" type="ORF">M9H77_24045</name>
</gene>
<proteinExistence type="predicted"/>
<keyword evidence="2" id="KW-1185">Reference proteome</keyword>
<accession>A0ACC0AUM7</accession>
<evidence type="ECO:0000313" key="2">
    <source>
        <dbReference type="Proteomes" id="UP001060085"/>
    </source>
</evidence>
<dbReference type="EMBL" id="CM044705">
    <property type="protein sequence ID" value="KAI5664722.1"/>
    <property type="molecule type" value="Genomic_DNA"/>
</dbReference>
<sequence length="631" mass="69126">MALFQLTSPSIQYSNSPSLYHLKLTNPHPNRHVFLTPICINSSASGAGAPNCNRITPVSPLYSLKPYLESQWQPIISGWLCSAISVYSLSQIVPKVGNLSSALNTVKPLRLQSEVSVLGALALIRIIACYLQQAFLWEAALNCAYKVRIFVYERVLQRDLGFFEGENGVSAGDVAYRITAEASDVADAVYYMLNTIVPSTLQLLAMAARMLVISPVLSVLSALVIPVMALIVGYLGDKLRQTSNKAHLTTASLSAYLNEVLPSILFVKASNAELCENIRFQSLASRDLSACLEKKKLKALIPQIVQILYSGALFSFCAGSLVLSRGSFDSSAMISFVTSLYLLIEPIQDIGKAYNELKQGEPAVERLFSLTRFTFQVIENPDSVDLDNVLGEVGFYGISFRYGESRQLILDELDLHIKAGETVAIIGPSGGGKTTIVKLLLRLYDPLCGKIVIDGCDIRSIRLESLRRHVGLVSQDIMLFSGTLAENIGYRDLTTKIDMERVKLAARIANADEFIETLPDQYHTNIGPRGSVLSGGQRQRLSIARAVYQNPSILVLDEATSALDSKSESLVRQALQCVMQNRTVLVIAHRLETVLMADRILLLDDGKLQEMSRASLLDAQNISLASMAIVI</sequence>
<organism evidence="1 2">
    <name type="scientific">Catharanthus roseus</name>
    <name type="common">Madagascar periwinkle</name>
    <name type="synonym">Vinca rosea</name>
    <dbReference type="NCBI Taxonomy" id="4058"/>
    <lineage>
        <taxon>Eukaryota</taxon>
        <taxon>Viridiplantae</taxon>
        <taxon>Streptophyta</taxon>
        <taxon>Embryophyta</taxon>
        <taxon>Tracheophyta</taxon>
        <taxon>Spermatophyta</taxon>
        <taxon>Magnoliopsida</taxon>
        <taxon>eudicotyledons</taxon>
        <taxon>Gunneridae</taxon>
        <taxon>Pentapetalae</taxon>
        <taxon>asterids</taxon>
        <taxon>lamiids</taxon>
        <taxon>Gentianales</taxon>
        <taxon>Apocynaceae</taxon>
        <taxon>Rauvolfioideae</taxon>
        <taxon>Vinceae</taxon>
        <taxon>Catharanthinae</taxon>
        <taxon>Catharanthus</taxon>
    </lineage>
</organism>
<dbReference type="Proteomes" id="UP001060085">
    <property type="component" value="Linkage Group LG05"/>
</dbReference>
<reference evidence="2" key="1">
    <citation type="journal article" date="2023" name="Nat. Plants">
        <title>Single-cell RNA sequencing provides a high-resolution roadmap for understanding the multicellular compartmentation of specialized metabolism.</title>
        <authorList>
            <person name="Sun S."/>
            <person name="Shen X."/>
            <person name="Li Y."/>
            <person name="Li Y."/>
            <person name="Wang S."/>
            <person name="Li R."/>
            <person name="Zhang H."/>
            <person name="Shen G."/>
            <person name="Guo B."/>
            <person name="Wei J."/>
            <person name="Xu J."/>
            <person name="St-Pierre B."/>
            <person name="Chen S."/>
            <person name="Sun C."/>
        </authorList>
    </citation>
    <scope>NUCLEOTIDE SEQUENCE [LARGE SCALE GENOMIC DNA]</scope>
</reference>
<protein>
    <submittedName>
        <fullName evidence="1">Uncharacterized protein</fullName>
    </submittedName>
</protein>
<evidence type="ECO:0000313" key="1">
    <source>
        <dbReference type="EMBL" id="KAI5664722.1"/>
    </source>
</evidence>